<dbReference type="Pfam" id="PF14620">
    <property type="entry name" value="YPEB_PepSY1-2"/>
    <property type="match status" value="1"/>
</dbReference>
<keyword evidence="6" id="KW-1185">Reference proteome</keyword>
<name>A0ABS4JND1_9FIRM</name>
<evidence type="ECO:0000256" key="1">
    <source>
        <dbReference type="SAM" id="Coils"/>
    </source>
</evidence>
<keyword evidence="1" id="KW-0175">Coiled coil</keyword>
<dbReference type="RefSeq" id="WP_209465191.1">
    <property type="nucleotide sequence ID" value="NZ_JAGGLG010000002.1"/>
</dbReference>
<dbReference type="InterPro" id="IPR048402">
    <property type="entry name" value="YpeB_N"/>
</dbReference>
<feature type="domain" description="Sporulation protein YpeB PepSY1 and PepSY2" evidence="3">
    <location>
        <begin position="198"/>
        <end position="391"/>
    </location>
</feature>
<dbReference type="Pfam" id="PF03413">
    <property type="entry name" value="PepSY"/>
    <property type="match status" value="1"/>
</dbReference>
<feature type="domain" description="PepSY" evidence="2">
    <location>
        <begin position="394"/>
        <end position="451"/>
    </location>
</feature>
<organism evidence="5 6">
    <name type="scientific">Symbiobacterium terraclitae</name>
    <dbReference type="NCBI Taxonomy" id="557451"/>
    <lineage>
        <taxon>Bacteria</taxon>
        <taxon>Bacillati</taxon>
        <taxon>Bacillota</taxon>
        <taxon>Clostridia</taxon>
        <taxon>Eubacteriales</taxon>
        <taxon>Symbiobacteriaceae</taxon>
        <taxon>Symbiobacterium</taxon>
    </lineage>
</organism>
<evidence type="ECO:0000259" key="2">
    <source>
        <dbReference type="Pfam" id="PF03413"/>
    </source>
</evidence>
<dbReference type="NCBIfam" id="TIGR02889">
    <property type="entry name" value="spore_YpeB"/>
    <property type="match status" value="1"/>
</dbReference>
<dbReference type="Proteomes" id="UP001519289">
    <property type="component" value="Unassembled WGS sequence"/>
</dbReference>
<gene>
    <name evidence="5" type="ORF">J2Z79_000413</name>
</gene>
<evidence type="ECO:0000313" key="5">
    <source>
        <dbReference type="EMBL" id="MBP2017039.1"/>
    </source>
</evidence>
<evidence type="ECO:0000313" key="6">
    <source>
        <dbReference type="Proteomes" id="UP001519289"/>
    </source>
</evidence>
<feature type="domain" description="Sporulation protein YpeB N-terminal" evidence="4">
    <location>
        <begin position="32"/>
        <end position="165"/>
    </location>
</feature>
<sequence>MRRVLTWLSVSLLGAIAIAVWAAWTFQLNEHNQLLANALEAERQRNFVDMAHHVEQIQAMLGKGLATGSERQNMRYMADVNRHAAAAVAAFASLPLPPEVSTATGKFLQQVGDFSLSLLRDEAAGRPMTEAERAELARLRRESAALSQQLNEMLTQYNRGGFRWHRPVRLSWSTLFRRVEPPVATAGAQSPAMAALLDGGWAQMATKFEQMPVFIYDGPFSDHVNQTPPALSGPAVSREEAGQRLASLLPNFDSYRTVDVTETGGNLPAFSFRLAPAASRGSTYTVTAEITLQGGRLLTLLNDRVLGSPTLDLERARAIGREYLARVGYPDMVPTFAQVQDGTAFVAYAYRQGDVIVYPDQAKVKVALDNGEVLGLDARQYLTHHRPRTLPAPRISADEARARLNPALQVTRVQLALIPDAAGTGERLAYEFQGRMDDGIFLVYINAETGAEEQILQLIETEGGTFTL</sequence>
<accession>A0ABS4JND1</accession>
<proteinExistence type="predicted"/>
<feature type="coiled-coil region" evidence="1">
    <location>
        <begin position="129"/>
        <end position="156"/>
    </location>
</feature>
<comment type="caution">
    <text evidence="5">The sequence shown here is derived from an EMBL/GenBank/DDBJ whole genome shotgun (WGS) entry which is preliminary data.</text>
</comment>
<protein>
    <submittedName>
        <fullName evidence="5">Germination protein YpeB</fullName>
    </submittedName>
</protein>
<evidence type="ECO:0000259" key="3">
    <source>
        <dbReference type="Pfam" id="PF14620"/>
    </source>
</evidence>
<reference evidence="5 6" key="1">
    <citation type="submission" date="2021-03" db="EMBL/GenBank/DDBJ databases">
        <title>Genomic Encyclopedia of Type Strains, Phase IV (KMG-IV): sequencing the most valuable type-strain genomes for metagenomic binning, comparative biology and taxonomic classification.</title>
        <authorList>
            <person name="Goeker M."/>
        </authorList>
    </citation>
    <scope>NUCLEOTIDE SEQUENCE [LARGE SCALE GENOMIC DNA]</scope>
    <source>
        <strain evidence="5 6">DSM 27138</strain>
    </source>
</reference>
<dbReference type="InterPro" id="IPR014239">
    <property type="entry name" value="YpeB_PepSY1-2"/>
</dbReference>
<dbReference type="InterPro" id="IPR025711">
    <property type="entry name" value="PepSY"/>
</dbReference>
<evidence type="ECO:0000259" key="4">
    <source>
        <dbReference type="Pfam" id="PF20769"/>
    </source>
</evidence>
<dbReference type="EMBL" id="JAGGLG010000002">
    <property type="protein sequence ID" value="MBP2017039.1"/>
    <property type="molecule type" value="Genomic_DNA"/>
</dbReference>
<dbReference type="Pfam" id="PF20769">
    <property type="entry name" value="YPEB_N"/>
    <property type="match status" value="1"/>
</dbReference>